<gene>
    <name evidence="11" type="primary">rpoZ</name>
    <name evidence="12" type="ORF">BKA07_002585</name>
</gene>
<dbReference type="Pfam" id="PF01192">
    <property type="entry name" value="RNA_pol_Rpb6"/>
    <property type="match status" value="1"/>
</dbReference>
<dbReference type="AlphaFoldDB" id="A0A846S202"/>
<comment type="similarity">
    <text evidence="1 11">Belongs to the RNA polymerase subunit omega family.</text>
</comment>
<keyword evidence="7 11" id="KW-0804">Transcription</keyword>
<dbReference type="PANTHER" id="PTHR34476">
    <property type="entry name" value="DNA-DIRECTED RNA POLYMERASE SUBUNIT OMEGA"/>
    <property type="match status" value="1"/>
</dbReference>
<dbReference type="GO" id="GO:0000428">
    <property type="term" value="C:DNA-directed RNA polymerase complex"/>
    <property type="evidence" value="ECO:0007669"/>
    <property type="project" value="UniProtKB-KW"/>
</dbReference>
<dbReference type="GO" id="GO:0003899">
    <property type="term" value="F:DNA-directed RNA polymerase activity"/>
    <property type="evidence" value="ECO:0007669"/>
    <property type="project" value="UniProtKB-UniRule"/>
</dbReference>
<evidence type="ECO:0000256" key="1">
    <source>
        <dbReference type="ARBA" id="ARBA00006711"/>
    </source>
</evidence>
<dbReference type="InterPro" id="IPR036161">
    <property type="entry name" value="RPB6/omega-like_sf"/>
</dbReference>
<dbReference type="Proteomes" id="UP000576792">
    <property type="component" value="Unassembled WGS sequence"/>
</dbReference>
<keyword evidence="5 11" id="KW-0808">Transferase</keyword>
<dbReference type="InterPro" id="IPR003716">
    <property type="entry name" value="DNA-dir_RNA_pol_omega"/>
</dbReference>
<evidence type="ECO:0000256" key="5">
    <source>
        <dbReference type="ARBA" id="ARBA00022679"/>
    </source>
</evidence>
<dbReference type="Gene3D" id="3.90.940.10">
    <property type="match status" value="1"/>
</dbReference>
<evidence type="ECO:0000256" key="3">
    <source>
        <dbReference type="ARBA" id="ARBA00013725"/>
    </source>
</evidence>
<dbReference type="InterPro" id="IPR006110">
    <property type="entry name" value="Pol_omega/Rpo6/RPB6"/>
</dbReference>
<evidence type="ECO:0000256" key="9">
    <source>
        <dbReference type="ARBA" id="ARBA00029924"/>
    </source>
</evidence>
<evidence type="ECO:0000256" key="6">
    <source>
        <dbReference type="ARBA" id="ARBA00022695"/>
    </source>
</evidence>
<dbReference type="PANTHER" id="PTHR34476:SF1">
    <property type="entry name" value="DNA-DIRECTED RNA POLYMERASE SUBUNIT OMEGA"/>
    <property type="match status" value="1"/>
</dbReference>
<sequence length="111" mass="11857">MPAQPEGITNPPIDELLTVTGSKYELVSIAAQRARQINSYYAQLQEGLLENVGPLVTPGTHEKPLSIALREINEGKIVAREVTEADFGAIAAEEPAQPAVSNDGALDFSDQ</sequence>
<dbReference type="SUPFAM" id="SSF63562">
    <property type="entry name" value="RPB6/omega subunit-like"/>
    <property type="match status" value="1"/>
</dbReference>
<dbReference type="NCBIfam" id="TIGR00690">
    <property type="entry name" value="rpoZ"/>
    <property type="match status" value="1"/>
</dbReference>
<dbReference type="HAMAP" id="MF_00366">
    <property type="entry name" value="RNApol_bact_RpoZ"/>
    <property type="match status" value="1"/>
</dbReference>
<organism evidence="12 13">
    <name type="scientific">Brevibacterium marinum</name>
    <dbReference type="NCBI Taxonomy" id="418643"/>
    <lineage>
        <taxon>Bacteria</taxon>
        <taxon>Bacillati</taxon>
        <taxon>Actinomycetota</taxon>
        <taxon>Actinomycetes</taxon>
        <taxon>Micrococcales</taxon>
        <taxon>Brevibacteriaceae</taxon>
        <taxon>Brevibacterium</taxon>
    </lineage>
</organism>
<name>A0A846S202_9MICO</name>
<dbReference type="RefSeq" id="WP_167951232.1">
    <property type="nucleotide sequence ID" value="NZ_BAAAPQ010000034.1"/>
</dbReference>
<evidence type="ECO:0000256" key="7">
    <source>
        <dbReference type="ARBA" id="ARBA00023163"/>
    </source>
</evidence>
<evidence type="ECO:0000256" key="2">
    <source>
        <dbReference type="ARBA" id="ARBA00012418"/>
    </source>
</evidence>
<evidence type="ECO:0000313" key="13">
    <source>
        <dbReference type="Proteomes" id="UP000576792"/>
    </source>
</evidence>
<comment type="caution">
    <text evidence="12">The sequence shown here is derived from an EMBL/GenBank/DDBJ whole genome shotgun (WGS) entry which is preliminary data.</text>
</comment>
<comment type="subunit">
    <text evidence="8 11">The RNAP catalytic core consists of 2 alpha, 1 beta, 1 beta' and 1 omega subunit. When a sigma factor is associated with the core the holoenzyme is formed, which can initiate transcription.</text>
</comment>
<dbReference type="GO" id="GO:0003677">
    <property type="term" value="F:DNA binding"/>
    <property type="evidence" value="ECO:0007669"/>
    <property type="project" value="UniProtKB-UniRule"/>
</dbReference>
<protein>
    <recommendedName>
        <fullName evidence="3 11">DNA-directed RNA polymerase subunit omega</fullName>
        <shortName evidence="11">RNAP omega subunit</shortName>
        <ecNumber evidence="2 11">2.7.7.6</ecNumber>
    </recommendedName>
    <alternativeName>
        <fullName evidence="11">RNA polymerase omega subunit</fullName>
    </alternativeName>
    <alternativeName>
        <fullName evidence="9 11">Transcriptase subunit omega</fullName>
    </alternativeName>
</protein>
<dbReference type="EC" id="2.7.7.6" evidence="2 11"/>
<dbReference type="SMART" id="SM01409">
    <property type="entry name" value="RNA_pol_Rpb6"/>
    <property type="match status" value="1"/>
</dbReference>
<keyword evidence="4 11" id="KW-0240">DNA-directed RNA polymerase</keyword>
<comment type="catalytic activity">
    <reaction evidence="10 11">
        <text>RNA(n) + a ribonucleoside 5'-triphosphate = RNA(n+1) + diphosphate</text>
        <dbReference type="Rhea" id="RHEA:21248"/>
        <dbReference type="Rhea" id="RHEA-COMP:14527"/>
        <dbReference type="Rhea" id="RHEA-COMP:17342"/>
        <dbReference type="ChEBI" id="CHEBI:33019"/>
        <dbReference type="ChEBI" id="CHEBI:61557"/>
        <dbReference type="ChEBI" id="CHEBI:140395"/>
        <dbReference type="EC" id="2.7.7.6"/>
    </reaction>
</comment>
<comment type="function">
    <text evidence="11">Promotes RNA polymerase assembly. Latches the N- and C-terminal regions of the beta' subunit thereby facilitating its interaction with the beta and alpha subunits.</text>
</comment>
<evidence type="ECO:0000256" key="4">
    <source>
        <dbReference type="ARBA" id="ARBA00022478"/>
    </source>
</evidence>
<keyword evidence="6 11" id="KW-0548">Nucleotidyltransferase</keyword>
<reference evidence="12 13" key="1">
    <citation type="submission" date="2020-03" db="EMBL/GenBank/DDBJ databases">
        <title>Sequencing the genomes of 1000 actinobacteria strains.</title>
        <authorList>
            <person name="Klenk H.-P."/>
        </authorList>
    </citation>
    <scope>NUCLEOTIDE SEQUENCE [LARGE SCALE GENOMIC DNA]</scope>
    <source>
        <strain evidence="12 13">DSM 18964</strain>
    </source>
</reference>
<keyword evidence="13" id="KW-1185">Reference proteome</keyword>
<dbReference type="GO" id="GO:0006351">
    <property type="term" value="P:DNA-templated transcription"/>
    <property type="evidence" value="ECO:0007669"/>
    <property type="project" value="UniProtKB-UniRule"/>
</dbReference>
<evidence type="ECO:0000256" key="11">
    <source>
        <dbReference type="HAMAP-Rule" id="MF_00366"/>
    </source>
</evidence>
<accession>A0A846S202</accession>
<evidence type="ECO:0000256" key="10">
    <source>
        <dbReference type="ARBA" id="ARBA00048552"/>
    </source>
</evidence>
<evidence type="ECO:0000313" key="12">
    <source>
        <dbReference type="EMBL" id="NJC57550.1"/>
    </source>
</evidence>
<dbReference type="EMBL" id="JAATJN010000001">
    <property type="protein sequence ID" value="NJC57550.1"/>
    <property type="molecule type" value="Genomic_DNA"/>
</dbReference>
<proteinExistence type="inferred from homology"/>
<evidence type="ECO:0000256" key="8">
    <source>
        <dbReference type="ARBA" id="ARBA00025935"/>
    </source>
</evidence>